<dbReference type="RefSeq" id="WP_121586538.1">
    <property type="nucleotide sequence ID" value="NZ_RCHT01000006.1"/>
</dbReference>
<evidence type="ECO:0000313" key="3">
    <source>
        <dbReference type="Proteomes" id="UP000276301"/>
    </source>
</evidence>
<accession>A0A498CW60</accession>
<dbReference type="Pfam" id="PF07969">
    <property type="entry name" value="Amidohydro_3"/>
    <property type="match status" value="1"/>
</dbReference>
<dbReference type="PANTHER" id="PTHR43135">
    <property type="entry name" value="ALPHA-D-RIBOSE 1-METHYLPHOSPHONATE 5-TRIPHOSPHATE DIPHOSPHATASE"/>
    <property type="match status" value="1"/>
</dbReference>
<evidence type="ECO:0000259" key="1">
    <source>
        <dbReference type="Pfam" id="PF07969"/>
    </source>
</evidence>
<sequence length="383" mass="40735">MVIVNADVRTMAGERFEHGYIHMDGGKIVSVGPMERAPRDAERFDAAGAVALPGLVDAHCHIGMWEDGLGFEGDDGNEDTDPVTPQLRGLDGVNPLDRAFTEALDWGVTTVVTGPGSANPIAGQMCAMKTCGRRVDDMLLAAPLAVKMAMGENPKTSYHEKQQGPATRMGIAAAIREQLAKAKKYGEQLERAAADDDFDEPEYDAKCEALLPLLRGEIKAHIHAHRADDIFTAIRIAKEFGFPYVIVHGTEGHLVADLLAREGAAVIAGPLLGARSKPELKNADDGGAGALDRAGVKVAVATDHPELPCRFLLLSAQVAAQNGMDPGAALRAVTSTAAEICGLEGRVGALAPGRDADVLLYEEEPLETHQKPFAVFVDGRRVR</sequence>
<dbReference type="CDD" id="cd01309">
    <property type="entry name" value="Met_dep_hydrolase_C"/>
    <property type="match status" value="1"/>
</dbReference>
<dbReference type="PANTHER" id="PTHR43135:SF3">
    <property type="entry name" value="ALPHA-D-RIBOSE 1-METHYLPHOSPHONATE 5-TRIPHOSPHATE DIPHOSPHATASE"/>
    <property type="match status" value="1"/>
</dbReference>
<keyword evidence="2" id="KW-0378">Hydrolase</keyword>
<gene>
    <name evidence="2" type="ORF">D4A47_05760</name>
</gene>
<keyword evidence="3" id="KW-1185">Reference proteome</keyword>
<dbReference type="Proteomes" id="UP000276301">
    <property type="component" value="Unassembled WGS sequence"/>
</dbReference>
<dbReference type="InterPro" id="IPR051781">
    <property type="entry name" value="Metallo-dep_Hydrolase"/>
</dbReference>
<evidence type="ECO:0000313" key="2">
    <source>
        <dbReference type="EMBL" id="RLL12476.1"/>
    </source>
</evidence>
<dbReference type="InterPro" id="IPR032466">
    <property type="entry name" value="Metal_Hydrolase"/>
</dbReference>
<reference evidence="2 3" key="1">
    <citation type="submission" date="2018-10" db="EMBL/GenBank/DDBJ databases">
        <title>Anaerotruncus faecis sp. nov., isolated from human feces.</title>
        <authorList>
            <person name="Wang Y.-J."/>
        </authorList>
    </citation>
    <scope>NUCLEOTIDE SEQUENCE [LARGE SCALE GENOMIC DNA]</scope>
    <source>
        <strain evidence="2 3">22A2-44</strain>
    </source>
</reference>
<feature type="domain" description="Amidohydrolase 3" evidence="1">
    <location>
        <begin position="289"/>
        <end position="382"/>
    </location>
</feature>
<dbReference type="InterPro" id="IPR011059">
    <property type="entry name" value="Metal-dep_hydrolase_composite"/>
</dbReference>
<dbReference type="Gene3D" id="3.20.20.140">
    <property type="entry name" value="Metal-dependent hydrolases"/>
    <property type="match status" value="1"/>
</dbReference>
<protein>
    <submittedName>
        <fullName evidence="2">Amidohydrolase</fullName>
    </submittedName>
</protein>
<dbReference type="SUPFAM" id="SSF51338">
    <property type="entry name" value="Composite domain of metallo-dependent hydrolases"/>
    <property type="match status" value="1"/>
</dbReference>
<name>A0A498CW60_9FIRM</name>
<dbReference type="GO" id="GO:0016810">
    <property type="term" value="F:hydrolase activity, acting on carbon-nitrogen (but not peptide) bonds"/>
    <property type="evidence" value="ECO:0007669"/>
    <property type="project" value="InterPro"/>
</dbReference>
<dbReference type="InterPro" id="IPR013108">
    <property type="entry name" value="Amidohydro_3"/>
</dbReference>
<proteinExistence type="predicted"/>
<comment type="caution">
    <text evidence="2">The sequence shown here is derived from an EMBL/GenBank/DDBJ whole genome shotgun (WGS) entry which is preliminary data.</text>
</comment>
<dbReference type="SUPFAM" id="SSF51556">
    <property type="entry name" value="Metallo-dependent hydrolases"/>
    <property type="match status" value="1"/>
</dbReference>
<dbReference type="EMBL" id="RCHT01000006">
    <property type="protein sequence ID" value="RLL12476.1"/>
    <property type="molecule type" value="Genomic_DNA"/>
</dbReference>
<dbReference type="AlphaFoldDB" id="A0A498CW60"/>
<organism evidence="2 3">
    <name type="scientific">Anaerotruncus massiliensis</name>
    <name type="common">ex Liu et al. 2021</name>
    <dbReference type="NCBI Taxonomy" id="2321404"/>
    <lineage>
        <taxon>Bacteria</taxon>
        <taxon>Bacillati</taxon>
        <taxon>Bacillota</taxon>
        <taxon>Clostridia</taxon>
        <taxon>Eubacteriales</taxon>
        <taxon>Oscillospiraceae</taxon>
        <taxon>Anaerotruncus</taxon>
    </lineage>
</organism>